<evidence type="ECO:0000259" key="7">
    <source>
        <dbReference type="PROSITE" id="PS51526"/>
    </source>
</evidence>
<feature type="region of interest" description="Disordered" evidence="6">
    <location>
        <begin position="276"/>
        <end position="309"/>
    </location>
</feature>
<accession>A0A814JM40</accession>
<feature type="region of interest" description="Disordered" evidence="6">
    <location>
        <begin position="708"/>
        <end position="736"/>
    </location>
</feature>
<dbReference type="PROSITE" id="PS51526">
    <property type="entry name" value="RFX_DBD"/>
    <property type="match status" value="1"/>
</dbReference>
<dbReference type="SUPFAM" id="SSF46785">
    <property type="entry name" value="Winged helix' DNA-binding domain"/>
    <property type="match status" value="1"/>
</dbReference>
<dbReference type="Pfam" id="PF25340">
    <property type="entry name" value="BCD_RFX"/>
    <property type="match status" value="1"/>
</dbReference>
<dbReference type="Pfam" id="PF02257">
    <property type="entry name" value="RFX_DNA_binding"/>
    <property type="match status" value="1"/>
</dbReference>
<feature type="compositionally biased region" description="Basic and acidic residues" evidence="6">
    <location>
        <begin position="725"/>
        <end position="736"/>
    </location>
</feature>
<dbReference type="InterPro" id="IPR057321">
    <property type="entry name" value="RFX1-4/6/8-like_BCD"/>
</dbReference>
<keyword evidence="3" id="KW-0238">DNA-binding</keyword>
<evidence type="ECO:0000313" key="8">
    <source>
        <dbReference type="EMBL" id="CAF1037411.1"/>
    </source>
</evidence>
<dbReference type="InterPro" id="IPR036388">
    <property type="entry name" value="WH-like_DNA-bd_sf"/>
</dbReference>
<evidence type="ECO:0000256" key="1">
    <source>
        <dbReference type="ARBA" id="ARBA00004123"/>
    </source>
</evidence>
<protein>
    <recommendedName>
        <fullName evidence="7">RFX-type winged-helix domain-containing protein</fullName>
    </recommendedName>
</protein>
<comment type="subcellular location">
    <subcellularLocation>
        <location evidence="1">Nucleus</location>
    </subcellularLocation>
</comment>
<feature type="domain" description="RFX-type winged-helix" evidence="7">
    <location>
        <begin position="173"/>
        <end position="248"/>
    </location>
</feature>
<dbReference type="GO" id="GO:0005634">
    <property type="term" value="C:nucleus"/>
    <property type="evidence" value="ECO:0007669"/>
    <property type="project" value="UniProtKB-SubCell"/>
</dbReference>
<dbReference type="Gene3D" id="1.10.10.10">
    <property type="entry name" value="Winged helix-like DNA-binding domain superfamily/Winged helix DNA-binding domain"/>
    <property type="match status" value="1"/>
</dbReference>
<feature type="compositionally biased region" description="Polar residues" evidence="6">
    <location>
        <begin position="278"/>
        <end position="295"/>
    </location>
</feature>
<reference evidence="8" key="1">
    <citation type="submission" date="2021-02" db="EMBL/GenBank/DDBJ databases">
        <authorList>
            <person name="Nowell W R."/>
        </authorList>
    </citation>
    <scope>NUCLEOTIDE SEQUENCE</scope>
</reference>
<keyword evidence="2" id="KW-0805">Transcription regulation</keyword>
<feature type="compositionally biased region" description="Low complexity" evidence="6">
    <location>
        <begin position="296"/>
        <end position="309"/>
    </location>
</feature>
<feature type="compositionally biased region" description="Low complexity" evidence="6">
    <location>
        <begin position="711"/>
        <end position="724"/>
    </location>
</feature>
<name>A0A814JM40_9BILA</name>
<evidence type="ECO:0000256" key="3">
    <source>
        <dbReference type="ARBA" id="ARBA00023125"/>
    </source>
</evidence>
<dbReference type="GO" id="GO:0000978">
    <property type="term" value="F:RNA polymerase II cis-regulatory region sequence-specific DNA binding"/>
    <property type="evidence" value="ECO:0007669"/>
    <property type="project" value="TreeGrafter"/>
</dbReference>
<dbReference type="InterPro" id="IPR003150">
    <property type="entry name" value="DNA-bd_RFX"/>
</dbReference>
<evidence type="ECO:0000313" key="9">
    <source>
        <dbReference type="Proteomes" id="UP000663845"/>
    </source>
</evidence>
<proteinExistence type="predicted"/>
<dbReference type="PANTHER" id="PTHR12619:SF33">
    <property type="entry name" value="RFX, ISOFORM H"/>
    <property type="match status" value="1"/>
</dbReference>
<evidence type="ECO:0000256" key="5">
    <source>
        <dbReference type="ARBA" id="ARBA00023242"/>
    </source>
</evidence>
<dbReference type="FunFam" id="1.10.10.10:FF:000017">
    <property type="entry name" value="transcription factor RFX3 isoform X1"/>
    <property type="match status" value="1"/>
</dbReference>
<dbReference type="InterPro" id="IPR036390">
    <property type="entry name" value="WH_DNA-bd_sf"/>
</dbReference>
<keyword evidence="5" id="KW-0539">Nucleus</keyword>
<comment type="caution">
    <text evidence="8">The sequence shown here is derived from an EMBL/GenBank/DDBJ whole genome shotgun (WGS) entry which is preliminary data.</text>
</comment>
<keyword evidence="4" id="KW-0804">Transcription</keyword>
<dbReference type="PANTHER" id="PTHR12619">
    <property type="entry name" value="RFX TRANSCRIPTION FACTOR FAMILY"/>
    <property type="match status" value="1"/>
</dbReference>
<dbReference type="Proteomes" id="UP000663845">
    <property type="component" value="Unassembled WGS sequence"/>
</dbReference>
<dbReference type="AlphaFoldDB" id="A0A814JM40"/>
<organism evidence="8 9">
    <name type="scientific">Adineta steineri</name>
    <dbReference type="NCBI Taxonomy" id="433720"/>
    <lineage>
        <taxon>Eukaryota</taxon>
        <taxon>Metazoa</taxon>
        <taxon>Spiralia</taxon>
        <taxon>Gnathifera</taxon>
        <taxon>Rotifera</taxon>
        <taxon>Eurotatoria</taxon>
        <taxon>Bdelloidea</taxon>
        <taxon>Adinetida</taxon>
        <taxon>Adinetidae</taxon>
        <taxon>Adineta</taxon>
    </lineage>
</organism>
<dbReference type="GO" id="GO:0000981">
    <property type="term" value="F:DNA-binding transcription factor activity, RNA polymerase II-specific"/>
    <property type="evidence" value="ECO:0007669"/>
    <property type="project" value="TreeGrafter"/>
</dbReference>
<dbReference type="InterPro" id="IPR039779">
    <property type="entry name" value="RFX-like"/>
</dbReference>
<evidence type="ECO:0000256" key="2">
    <source>
        <dbReference type="ARBA" id="ARBA00023015"/>
    </source>
</evidence>
<evidence type="ECO:0000256" key="4">
    <source>
        <dbReference type="ARBA" id="ARBA00023163"/>
    </source>
</evidence>
<dbReference type="EMBL" id="CAJNOG010000172">
    <property type="protein sequence ID" value="CAF1037411.1"/>
    <property type="molecule type" value="Genomic_DNA"/>
</dbReference>
<sequence>MASSTTLPIRNESRLNGQQGQQYLVATTNPSSGETNGNQTTGRVIIAKAHPPNQNSQINQNSNNISGPVQFQFNSSDGTLYTGTNSFFQPQSSGASSDGFSHHILSCTGGYFVPSLESGSQPLTHTTRASPATGASSDGFSHHILSCTGGYFVPSLESGSQPLTHTTRASPATVQWLVDNFEPAEGCSLRRSTLYSFYLQHCSEQKLEAVNPASFGKLIRSVFLGLRTRRLGTRGNSKYHYYGIRVKQNSSLNAFSDEHGGLTFRGNNAFANFKNRRWSTSNDGSSPENKPNVNDQSYSSQSESTLSQTDTKQFIHENNSLIINENVQLDSNIQLPEGVTQDDIKRFETVYKDHCLKLFDVITTLDFGSVEQIWFNFWSQTGREETMPIPLFHSICSLNNIQEFIKNSDYQLYQQLVERLIADILSPMPTSATQSIRTFGKSVDSWLRTALGHLPERLKTIKLTIINAFAMTLRRYTSLNHLAQAARAVLLNSTQVNQMLADLNKVDFHNVQEQAWWICECDDNLVTRIEREFKNHLSSQSTLEDWSQWLDLLLNDLLKPYSNLSGEKYTKQAKQILLNWSFYCSMVIRDLTLRSAASFGSFHLIRLLYDEYLFYLIEHKIALHIQKTPIAVMAELTLQNKLSIFDGGVNPSNGSASSISIERRNMPSKISLVVKKDTLSPAQILTLSGSTVQLPIINKLVSAAKLASQPSTTTTTTTTNSTQQNEKDSESVKRLKTTDEIVAV</sequence>
<evidence type="ECO:0000256" key="6">
    <source>
        <dbReference type="SAM" id="MobiDB-lite"/>
    </source>
</evidence>
<gene>
    <name evidence="8" type="ORF">JYZ213_LOCUS17943</name>
</gene>